<dbReference type="PDB" id="5J3U">
    <property type="method" value="X-ray"/>
    <property type="resolution" value="1.80 A"/>
    <property type="chains" value="A=158-405"/>
</dbReference>
<organism evidence="9">
    <name type="scientific">Toxoplasma gondii (strain ATCC 50861 / VEG)</name>
    <dbReference type="NCBI Taxonomy" id="432359"/>
    <lineage>
        <taxon>Eukaryota</taxon>
        <taxon>Sar</taxon>
        <taxon>Alveolata</taxon>
        <taxon>Apicomplexa</taxon>
        <taxon>Conoidasida</taxon>
        <taxon>Coccidia</taxon>
        <taxon>Eucoccidiorida</taxon>
        <taxon>Eimeriorina</taxon>
        <taxon>Sarcocystidae</taxon>
        <taxon>Toxoplasma</taxon>
    </lineage>
</organism>
<dbReference type="GO" id="GO:0034236">
    <property type="term" value="F:protein kinase A catalytic subunit binding"/>
    <property type="evidence" value="ECO:0007669"/>
    <property type="project" value="TreeGrafter"/>
</dbReference>
<feature type="binding site" evidence="10">
    <location>
        <position position="244"/>
    </location>
    <ligand>
        <name>3',5'-cyclic AMP</name>
        <dbReference type="ChEBI" id="CHEBI:58165"/>
        <label>1</label>
    </ligand>
</feature>
<evidence type="ECO:0000259" key="8">
    <source>
        <dbReference type="PROSITE" id="PS50042"/>
    </source>
</evidence>
<dbReference type="FunFam" id="2.60.120.10:FF:000006">
    <property type="entry name" value="cAMP-dependent protein kinase type I-alpha regulatory subunit"/>
    <property type="match status" value="1"/>
</dbReference>
<keyword evidence="3" id="KW-0116">cAMP-binding</keyword>
<evidence type="ECO:0000313" key="9">
    <source>
        <dbReference type="EMBL" id="CEL77419.1"/>
    </source>
</evidence>
<dbReference type="PROSITE" id="PS00888">
    <property type="entry name" value="CNMP_BINDING_1"/>
    <property type="match status" value="2"/>
</dbReference>
<evidence type="ECO:0000256" key="5">
    <source>
        <dbReference type="ARBA" id="ARBA00022741"/>
    </source>
</evidence>
<gene>
    <name evidence="9" type="ORF">BN1205_095410</name>
</gene>
<dbReference type="InterPro" id="IPR000595">
    <property type="entry name" value="cNMP-bd_dom"/>
</dbReference>
<dbReference type="GO" id="GO:0005829">
    <property type="term" value="C:cytosol"/>
    <property type="evidence" value="ECO:0007669"/>
    <property type="project" value="TreeGrafter"/>
</dbReference>
<dbReference type="AlphaFoldDB" id="A0A0F7V8B2"/>
<dbReference type="PANTHER" id="PTHR11635:SF152">
    <property type="entry name" value="CAMP-DEPENDENT PROTEIN KINASE TYPE I REGULATORY SUBUNIT-RELATED"/>
    <property type="match status" value="1"/>
</dbReference>
<feature type="binding site" evidence="10">
    <location>
        <position position="236"/>
    </location>
    <ligand>
        <name>3',5'-cyclic AMP</name>
        <dbReference type="ChEBI" id="CHEBI:58165"/>
        <label>1</label>
    </ligand>
</feature>
<dbReference type="InterPro" id="IPR050503">
    <property type="entry name" value="cAMP-dep_PK_reg_su-like"/>
</dbReference>
<dbReference type="EMBL" id="LN714501">
    <property type="protein sequence ID" value="CEL77419.1"/>
    <property type="molecule type" value="Genomic_DNA"/>
</dbReference>
<dbReference type="PROSITE" id="PS50042">
    <property type="entry name" value="CNMP_BINDING_3"/>
    <property type="match status" value="2"/>
</dbReference>
<feature type="binding site" evidence="10">
    <location>
        <position position="357"/>
    </location>
    <ligand>
        <name>3',5'-cyclic AMP</name>
        <dbReference type="ChEBI" id="CHEBI:58165"/>
        <label>2</label>
    </ligand>
</feature>
<dbReference type="Gene3D" id="2.60.120.10">
    <property type="entry name" value="Jelly Rolls"/>
    <property type="match status" value="2"/>
</dbReference>
<dbReference type="GO" id="GO:0030552">
    <property type="term" value="F:cAMP binding"/>
    <property type="evidence" value="ECO:0007669"/>
    <property type="project" value="UniProtKB-KW"/>
</dbReference>
<dbReference type="InterPro" id="IPR014710">
    <property type="entry name" value="RmlC-like_jellyroll"/>
</dbReference>
<feature type="binding site" evidence="10">
    <location>
        <position position="368"/>
    </location>
    <ligand>
        <name>3',5'-cyclic AMP</name>
        <dbReference type="ChEBI" id="CHEBI:58165"/>
        <label>2</label>
    </ligand>
</feature>
<evidence type="ECO:0000256" key="7">
    <source>
        <dbReference type="SAM" id="MobiDB-lite"/>
    </source>
</evidence>
<dbReference type="CDD" id="cd22964">
    <property type="entry name" value="DD_CrRSP_unchar"/>
    <property type="match status" value="1"/>
</dbReference>
<keyword evidence="6" id="KW-0114">cAMP</keyword>
<comment type="similarity">
    <text evidence="1">Belongs to the cAMP-dependent kinase regulatory chain family.</text>
</comment>
<evidence type="ECO:0000256" key="4">
    <source>
        <dbReference type="ARBA" id="ARBA00022737"/>
    </source>
</evidence>
<feature type="binding site" evidence="10">
    <location>
        <position position="233"/>
    </location>
    <ligand>
        <name>3',5'-cyclic AMP</name>
        <dbReference type="ChEBI" id="CHEBI:58165"/>
        <label>1</label>
    </ligand>
</feature>
<dbReference type="SMR" id="A0A0F7V8B2"/>
<dbReference type="CDD" id="cd00038">
    <property type="entry name" value="CAP_ED"/>
    <property type="match status" value="2"/>
</dbReference>
<feature type="binding site" evidence="10">
    <location>
        <position position="336"/>
    </location>
    <ligand>
        <name>3',5'-cyclic AMP</name>
        <dbReference type="ChEBI" id="CHEBI:58165"/>
        <label>2</label>
    </ligand>
</feature>
<name>A0A0F7V8B2_TOXGV</name>
<feature type="binding site" evidence="10">
    <location>
        <position position="243"/>
    </location>
    <ligand>
        <name>3',5'-cyclic AMP</name>
        <dbReference type="ChEBI" id="CHEBI:58165"/>
        <label>1</label>
    </ligand>
</feature>
<dbReference type="SMART" id="SM00100">
    <property type="entry name" value="cNMP"/>
    <property type="match status" value="2"/>
</dbReference>
<keyword evidence="10" id="KW-0002">3D-structure</keyword>
<dbReference type="PROSITE" id="PS00889">
    <property type="entry name" value="CNMP_BINDING_2"/>
    <property type="match status" value="2"/>
</dbReference>
<feature type="binding site" evidence="10">
    <location>
        <position position="360"/>
    </location>
    <ligand>
        <name>3',5'-cyclic AMP</name>
        <dbReference type="ChEBI" id="CHEBI:58165"/>
        <label>2</label>
    </ligand>
</feature>
<dbReference type="GO" id="GO:0016301">
    <property type="term" value="F:kinase activity"/>
    <property type="evidence" value="ECO:0007669"/>
    <property type="project" value="UniProtKB-KW"/>
</dbReference>
<dbReference type="PANTHER" id="PTHR11635">
    <property type="entry name" value="CAMP-DEPENDENT PROTEIN KINASE REGULATORY CHAIN"/>
    <property type="match status" value="1"/>
</dbReference>
<dbReference type="SUPFAM" id="SSF51206">
    <property type="entry name" value="cAMP-binding domain-like"/>
    <property type="match status" value="2"/>
</dbReference>
<keyword evidence="5 10" id="KW-0547">Nucleotide-binding</keyword>
<feature type="compositionally biased region" description="Acidic residues" evidence="7">
    <location>
        <begin position="94"/>
        <end position="106"/>
    </location>
</feature>
<keyword evidence="9" id="KW-0418">Kinase</keyword>
<reference evidence="10" key="2">
    <citation type="submission" date="2016-03" db="PDB data bank">
        <title>Co-crystal structure of the regulatory domain of Toxoplasma gondii PKA with cAMP.</title>
        <authorList>
            <person name="El Bakkouri M."/>
            <person name="Walker J.R."/>
            <person name="Tempel W."/>
            <person name="Loppnau P."/>
            <person name="Graslund S."/>
            <person name="Arrowsmith C.H."/>
            <person name="Edwards A.M."/>
            <person name="Bountra C."/>
            <person name="Hui R."/>
            <person name="Lin L."/>
        </authorList>
    </citation>
    <scope>X-RAY CRYSTALLOGRAPHY (1.80 ANGSTROMS) OF 158-405 IN COMPLEX WITH 3',5'-CYCLIC AMP</scope>
    <scope>DISULFIDE BONDS</scope>
</reference>
<evidence type="ECO:0000256" key="6">
    <source>
        <dbReference type="ARBA" id="ARBA00023149"/>
    </source>
</evidence>
<feature type="binding site" evidence="10">
    <location>
        <position position="358"/>
    </location>
    <ligand>
        <name>3',5'-cyclic AMP</name>
        <dbReference type="ChEBI" id="CHEBI:58165"/>
        <label>2</label>
    </ligand>
</feature>
<dbReference type="PRINTS" id="PR00103">
    <property type="entry name" value="CAMPKINASE"/>
</dbReference>
<keyword evidence="9" id="KW-0808">Transferase</keyword>
<feature type="binding site" evidence="10">
    <location>
        <position position="235"/>
    </location>
    <ligand>
        <name>3',5'-cyclic AMP</name>
        <dbReference type="ChEBI" id="CHEBI:58165"/>
        <label>1</label>
    </ligand>
</feature>
<feature type="binding site" evidence="10">
    <location>
        <position position="234"/>
    </location>
    <ligand>
        <name>3',5'-cyclic AMP</name>
        <dbReference type="ChEBI" id="CHEBI:58165"/>
        <label>1</label>
    </ligand>
</feature>
<feature type="binding site" evidence="10">
    <location>
        <position position="359"/>
    </location>
    <ligand>
        <name>3',5'-cyclic AMP</name>
        <dbReference type="ChEBI" id="CHEBI:58165"/>
        <label>2</label>
    </ligand>
</feature>
<feature type="domain" description="Cyclic nucleotide-binding" evidence="8">
    <location>
        <begin position="165"/>
        <end position="284"/>
    </location>
</feature>
<feature type="binding site" evidence="10">
    <location>
        <position position="405"/>
    </location>
    <ligand>
        <name>3',5'-cyclic AMP</name>
        <dbReference type="ChEBI" id="CHEBI:58165"/>
        <label>2</label>
    </ligand>
</feature>
<dbReference type="GO" id="GO:0005952">
    <property type="term" value="C:cAMP-dependent protein kinase complex"/>
    <property type="evidence" value="ECO:0007669"/>
    <property type="project" value="InterPro"/>
</dbReference>
<feature type="domain" description="Cyclic nucleotide-binding" evidence="8">
    <location>
        <begin position="287"/>
        <end position="408"/>
    </location>
</feature>
<protein>
    <submittedName>
        <fullName evidence="9">cAMP-dependent protein kinase regulatory subunit, putative</fullName>
    </submittedName>
</protein>
<dbReference type="PDBsum" id="5J3U"/>
<dbReference type="Pfam" id="PF00027">
    <property type="entry name" value="cNMP_binding"/>
    <property type="match status" value="2"/>
</dbReference>
<keyword evidence="2" id="KW-0597">Phosphoprotein</keyword>
<feature type="binding site" evidence="10">
    <location>
        <position position="367"/>
    </location>
    <ligand>
        <name>3',5'-cyclic AMP</name>
        <dbReference type="ChEBI" id="CHEBI:58165"/>
        <label>2</label>
    </ligand>
</feature>
<accession>A0A0F7V8B2</accession>
<proteinExistence type="evidence at protein level"/>
<evidence type="ECO:0000256" key="1">
    <source>
        <dbReference type="ARBA" id="ARBA00005753"/>
    </source>
</evidence>
<reference evidence="9" key="1">
    <citation type="journal article" date="2015" name="PLoS ONE">
        <title>Comprehensive Evaluation of Toxoplasma gondii VEG and Neospora caninum LIV Genomes with Tachyzoite Stage Transcriptome and Proteome Defines Novel Transcript Features.</title>
        <authorList>
            <person name="Ramaprasad A."/>
            <person name="Mourier T."/>
            <person name="Naeem R."/>
            <person name="Malas T.B."/>
            <person name="Moussa E."/>
            <person name="Panigrahi A."/>
            <person name="Vermont S.J."/>
            <person name="Otto T.D."/>
            <person name="Wastling J."/>
            <person name="Pain A."/>
        </authorList>
    </citation>
    <scope>NUCLEOTIDE SEQUENCE</scope>
    <source>
        <strain evidence="9">VEG</strain>
    </source>
</reference>
<evidence type="ECO:0007829" key="10">
    <source>
        <dbReference type="PDB" id="5J3U"/>
    </source>
</evidence>
<evidence type="ECO:0000256" key="3">
    <source>
        <dbReference type="ARBA" id="ARBA00022566"/>
    </source>
</evidence>
<dbReference type="InterPro" id="IPR018490">
    <property type="entry name" value="cNMP-bd_dom_sf"/>
</dbReference>
<dbReference type="InterPro" id="IPR018488">
    <property type="entry name" value="cNMP-bd_CS"/>
</dbReference>
<feature type="region of interest" description="Disordered" evidence="7">
    <location>
        <begin position="81"/>
        <end position="106"/>
    </location>
</feature>
<evidence type="ECO:0000256" key="2">
    <source>
        <dbReference type="ARBA" id="ARBA00022553"/>
    </source>
</evidence>
<dbReference type="GO" id="GO:0004862">
    <property type="term" value="F:cAMP-dependent protein kinase inhibitor activity"/>
    <property type="evidence" value="ECO:0007669"/>
    <property type="project" value="TreeGrafter"/>
</dbReference>
<sequence>MAGATAVYQEYINTKLNPVLEGLVVEVLLEHPDDPVTFMISRLCQRAGIPDPVAGAAGGKNEAEELKVEIGLLREQLKNLQKNGVDGSPAETHESDDSDDEHDDDVFDDDEAVMSRFKNLNKMRCSVSAEVYGEWNKKKNFVAPVYEKDEGQKEQLERILRQSFLFNSLDEKDLNTVILAMQEKKIEASTCLIREGDDGECLYIVQSGELNCSKLIDGEERVVKVVGPGDAFGELALLYNAPRAATVTSVSACDLWELGRDTFNAIVKDAATKRRSMYDSFLKSVHILDGMDAYERGKVADALRTEMFTDGAYIVRQGELGDVFYIVEEGSAVATKSFGPGQPPIEVKKYQAGDYFGELALINEEPRAANVIAHGICKVACLERKSFKRLMGSVQDLLSKKASEYKRESD</sequence>
<keyword evidence="4" id="KW-0677">Repeat</keyword>
<feature type="disulfide bond" evidence="10">
    <location>
        <position position="191"/>
    </location>
</feature>